<keyword evidence="2" id="KW-1185">Reference proteome</keyword>
<comment type="caution">
    <text evidence="1">The sequence shown here is derived from an EMBL/GenBank/DDBJ whole genome shotgun (WGS) entry which is preliminary data.</text>
</comment>
<reference evidence="1 2" key="1">
    <citation type="journal article" date="2021" name="Elife">
        <title>Chloroplast acquisition without the gene transfer in kleptoplastic sea slugs, Plakobranchus ocellatus.</title>
        <authorList>
            <person name="Maeda T."/>
            <person name="Takahashi S."/>
            <person name="Yoshida T."/>
            <person name="Shimamura S."/>
            <person name="Takaki Y."/>
            <person name="Nagai Y."/>
            <person name="Toyoda A."/>
            <person name="Suzuki Y."/>
            <person name="Arimoto A."/>
            <person name="Ishii H."/>
            <person name="Satoh N."/>
            <person name="Nishiyama T."/>
            <person name="Hasebe M."/>
            <person name="Maruyama T."/>
            <person name="Minagawa J."/>
            <person name="Obokata J."/>
            <person name="Shigenobu S."/>
        </authorList>
    </citation>
    <scope>NUCLEOTIDE SEQUENCE [LARGE SCALE GENOMIC DNA]</scope>
</reference>
<evidence type="ECO:0000313" key="1">
    <source>
        <dbReference type="EMBL" id="GFN75538.1"/>
    </source>
</evidence>
<dbReference type="AlphaFoldDB" id="A0AAV3XXF6"/>
<accession>A0AAV3XXF6</accession>
<sequence>MGASSEARTQDRKVGPCKSQGRQFHHMYFDWEASIGKVNGAWPPARDLITASSWFGSRRTLGVMTRRKNPQVRGAEKVSEKATSVAFVKTILTEVCIKLHKIICSHSRLNFEISGAMRSNEESTRLIFVYSQATERNSQAFRRAARPAGLEHILGQIRYPQ</sequence>
<gene>
    <name evidence="1" type="ORF">PoB_000204400</name>
</gene>
<protein>
    <submittedName>
        <fullName evidence="1">Uncharacterized protein</fullName>
    </submittedName>
</protein>
<organism evidence="1 2">
    <name type="scientific">Plakobranchus ocellatus</name>
    <dbReference type="NCBI Taxonomy" id="259542"/>
    <lineage>
        <taxon>Eukaryota</taxon>
        <taxon>Metazoa</taxon>
        <taxon>Spiralia</taxon>
        <taxon>Lophotrochozoa</taxon>
        <taxon>Mollusca</taxon>
        <taxon>Gastropoda</taxon>
        <taxon>Heterobranchia</taxon>
        <taxon>Euthyneura</taxon>
        <taxon>Panpulmonata</taxon>
        <taxon>Sacoglossa</taxon>
        <taxon>Placobranchoidea</taxon>
        <taxon>Plakobranchidae</taxon>
        <taxon>Plakobranchus</taxon>
    </lineage>
</organism>
<evidence type="ECO:0000313" key="2">
    <source>
        <dbReference type="Proteomes" id="UP000735302"/>
    </source>
</evidence>
<dbReference type="Proteomes" id="UP000735302">
    <property type="component" value="Unassembled WGS sequence"/>
</dbReference>
<name>A0AAV3XXF6_9GAST</name>
<dbReference type="EMBL" id="BLXT01000273">
    <property type="protein sequence ID" value="GFN75538.1"/>
    <property type="molecule type" value="Genomic_DNA"/>
</dbReference>
<proteinExistence type="predicted"/>